<keyword evidence="7" id="KW-1003">Cell membrane</keyword>
<keyword evidence="8 13" id="KW-0812">Transmembrane</keyword>
<gene>
    <name evidence="14" type="ORF">RASY3_17155</name>
</gene>
<comment type="similarity">
    <text evidence="3">Belongs to the multi antimicrobial extrusion (MATE) (TC 2.A.66.1) family.</text>
</comment>
<evidence type="ECO:0000256" key="9">
    <source>
        <dbReference type="ARBA" id="ARBA00022989"/>
    </source>
</evidence>
<dbReference type="OrthoDB" id="9780160at2"/>
<proteinExistence type="inferred from homology"/>
<dbReference type="GO" id="GO:0015297">
    <property type="term" value="F:antiporter activity"/>
    <property type="evidence" value="ECO:0007669"/>
    <property type="project" value="UniProtKB-KW"/>
</dbReference>
<keyword evidence="9 13" id="KW-1133">Transmembrane helix</keyword>
<evidence type="ECO:0000256" key="7">
    <source>
        <dbReference type="ARBA" id="ARBA00022475"/>
    </source>
</evidence>
<dbReference type="Proteomes" id="UP000021369">
    <property type="component" value="Unassembled WGS sequence"/>
</dbReference>
<dbReference type="GO" id="GO:0042910">
    <property type="term" value="F:xenobiotic transmembrane transporter activity"/>
    <property type="evidence" value="ECO:0007669"/>
    <property type="project" value="InterPro"/>
</dbReference>
<keyword evidence="10" id="KW-0406">Ion transport</keyword>
<accession>A0A011VTW6</accession>
<evidence type="ECO:0000256" key="1">
    <source>
        <dbReference type="ARBA" id="ARBA00003408"/>
    </source>
</evidence>
<feature type="transmembrane region" description="Helical" evidence="13">
    <location>
        <begin position="174"/>
        <end position="195"/>
    </location>
</feature>
<evidence type="ECO:0000256" key="6">
    <source>
        <dbReference type="ARBA" id="ARBA00022449"/>
    </source>
</evidence>
<dbReference type="PIRSF" id="PIRSF006603">
    <property type="entry name" value="DinF"/>
    <property type="match status" value="1"/>
</dbReference>
<name>A0A011VTW6_RUMAL</name>
<dbReference type="PATRIC" id="fig|1341156.4.peg.3032"/>
<organism evidence="14 15">
    <name type="scientific">Ruminococcus albus SY3</name>
    <dbReference type="NCBI Taxonomy" id="1341156"/>
    <lineage>
        <taxon>Bacteria</taxon>
        <taxon>Bacillati</taxon>
        <taxon>Bacillota</taxon>
        <taxon>Clostridia</taxon>
        <taxon>Eubacteriales</taxon>
        <taxon>Oscillospiraceae</taxon>
        <taxon>Ruminococcus</taxon>
    </lineage>
</organism>
<comment type="caution">
    <text evidence="14">The sequence shown here is derived from an EMBL/GenBank/DDBJ whole genome shotgun (WGS) entry which is preliminary data.</text>
</comment>
<feature type="transmembrane region" description="Helical" evidence="13">
    <location>
        <begin position="404"/>
        <end position="426"/>
    </location>
</feature>
<evidence type="ECO:0000313" key="14">
    <source>
        <dbReference type="EMBL" id="EXM38028.1"/>
    </source>
</evidence>
<dbReference type="NCBIfam" id="TIGR00797">
    <property type="entry name" value="matE"/>
    <property type="match status" value="1"/>
</dbReference>
<feature type="transmembrane region" description="Helical" evidence="13">
    <location>
        <begin position="432"/>
        <end position="452"/>
    </location>
</feature>
<dbReference type="GO" id="GO:0005886">
    <property type="term" value="C:plasma membrane"/>
    <property type="evidence" value="ECO:0007669"/>
    <property type="project" value="UniProtKB-SubCell"/>
</dbReference>
<reference evidence="14 15" key="1">
    <citation type="submission" date="2013-06" db="EMBL/GenBank/DDBJ databases">
        <title>Rumen cellulosomics: divergent fiber-degrading strategies revealed by comparative genome-wide analysis of six Ruminococcal strains.</title>
        <authorList>
            <person name="Dassa B."/>
            <person name="Borovok I."/>
            <person name="Lamed R."/>
            <person name="Flint H."/>
            <person name="Yeoman C.J."/>
            <person name="White B."/>
            <person name="Bayer E.A."/>
        </authorList>
    </citation>
    <scope>NUCLEOTIDE SEQUENCE [LARGE SCALE GENOMIC DNA]</scope>
    <source>
        <strain evidence="14 15">SY3</strain>
    </source>
</reference>
<evidence type="ECO:0000256" key="3">
    <source>
        <dbReference type="ARBA" id="ARBA00010199"/>
    </source>
</evidence>
<dbReference type="InterPro" id="IPR002528">
    <property type="entry name" value="MATE_fam"/>
</dbReference>
<keyword evidence="15" id="KW-1185">Reference proteome</keyword>
<sequence length="465" mass="51081">MITKFKEKYIGDKAFYKRVLITVIPMILQNLVTNFVSMIDNIMVGQIGTEQMSGVSIVNQFIFVFNITVFGAVAGPGIFGAQFFGKGDNDGIRYTMRFKLMICAVTIGVGAFILSFFDEQLIELFISEEDSPEMIALTIKSAKDYMGIMIIGLIPFGIGQAYSSTLRECSITTIPMISSMTAVGVNLVLDYGLIFGKLGMPEMGVKGAAIATVIAKVIEAGVVILWTHTNPKRNPYAVSLFKNMHIPSKLVRAMVIKGSPLLINEFLWAAGMSVLAQCYSERGLDVVAARNISSTITNLFSVVFIQLGACIGIIVGAELGANKLEQAKSTDDKLRFFSVASTLILALAIIPLAPLFPQIYKTSDDVKALSSFMIIIQAIAMPLWSYTHACYFTLRSGGKTGLTFLFDFVFTWVFVIPSAFIIGHFTKMDIHPMFTIITFSEIIKVVIGFFMVRSGIWISNLVNDK</sequence>
<evidence type="ECO:0000313" key="15">
    <source>
        <dbReference type="Proteomes" id="UP000021369"/>
    </source>
</evidence>
<dbReference type="RefSeq" id="WP_037290131.1">
    <property type="nucleotide sequence ID" value="NZ_JEOB01000004.1"/>
</dbReference>
<feature type="transmembrane region" description="Helical" evidence="13">
    <location>
        <begin position="20"/>
        <end position="37"/>
    </location>
</feature>
<dbReference type="PANTHER" id="PTHR43298">
    <property type="entry name" value="MULTIDRUG RESISTANCE PROTEIN NORM-RELATED"/>
    <property type="match status" value="1"/>
</dbReference>
<dbReference type="InterPro" id="IPR048279">
    <property type="entry name" value="MdtK-like"/>
</dbReference>
<keyword evidence="6" id="KW-0050">Antiport</keyword>
<dbReference type="AlphaFoldDB" id="A0A011VTW6"/>
<dbReference type="GO" id="GO:0006811">
    <property type="term" value="P:monoatomic ion transport"/>
    <property type="evidence" value="ECO:0007669"/>
    <property type="project" value="UniProtKB-KW"/>
</dbReference>
<evidence type="ECO:0000256" key="13">
    <source>
        <dbReference type="SAM" id="Phobius"/>
    </source>
</evidence>
<keyword evidence="11 13" id="KW-0472">Membrane</keyword>
<comment type="function">
    <text evidence="1">Multidrug efflux pump.</text>
</comment>
<comment type="subcellular location">
    <subcellularLocation>
        <location evidence="2">Cell membrane</location>
        <topology evidence="2">Multi-pass membrane protein</topology>
    </subcellularLocation>
</comment>
<feature type="transmembrane region" description="Helical" evidence="13">
    <location>
        <begin position="336"/>
        <end position="356"/>
    </location>
</feature>
<evidence type="ECO:0000256" key="4">
    <source>
        <dbReference type="ARBA" id="ARBA00020268"/>
    </source>
</evidence>
<feature type="transmembrane region" description="Helical" evidence="13">
    <location>
        <begin position="57"/>
        <end position="79"/>
    </location>
</feature>
<keyword evidence="5" id="KW-0813">Transport</keyword>
<feature type="transmembrane region" description="Helical" evidence="13">
    <location>
        <begin position="207"/>
        <end position="229"/>
    </location>
</feature>
<feature type="transmembrane region" description="Helical" evidence="13">
    <location>
        <begin position="368"/>
        <end position="392"/>
    </location>
</feature>
<dbReference type="EMBL" id="JEOB01000004">
    <property type="protein sequence ID" value="EXM38028.1"/>
    <property type="molecule type" value="Genomic_DNA"/>
</dbReference>
<dbReference type="InterPro" id="IPR050222">
    <property type="entry name" value="MATE_MdtK"/>
</dbReference>
<evidence type="ECO:0000256" key="2">
    <source>
        <dbReference type="ARBA" id="ARBA00004651"/>
    </source>
</evidence>
<feature type="transmembrane region" description="Helical" evidence="13">
    <location>
        <begin position="296"/>
        <end position="315"/>
    </location>
</feature>
<evidence type="ECO:0000256" key="5">
    <source>
        <dbReference type="ARBA" id="ARBA00022448"/>
    </source>
</evidence>
<feature type="transmembrane region" description="Helical" evidence="13">
    <location>
        <begin position="145"/>
        <end position="162"/>
    </location>
</feature>
<evidence type="ECO:0000256" key="8">
    <source>
        <dbReference type="ARBA" id="ARBA00022692"/>
    </source>
</evidence>
<evidence type="ECO:0000256" key="12">
    <source>
        <dbReference type="ARBA" id="ARBA00031636"/>
    </source>
</evidence>
<evidence type="ECO:0000256" key="11">
    <source>
        <dbReference type="ARBA" id="ARBA00023136"/>
    </source>
</evidence>
<dbReference type="Pfam" id="PF01554">
    <property type="entry name" value="MatE"/>
    <property type="match status" value="2"/>
</dbReference>
<feature type="transmembrane region" description="Helical" evidence="13">
    <location>
        <begin position="100"/>
        <end position="117"/>
    </location>
</feature>
<evidence type="ECO:0000256" key="10">
    <source>
        <dbReference type="ARBA" id="ARBA00023065"/>
    </source>
</evidence>
<protein>
    <recommendedName>
        <fullName evidence="4">Probable multidrug resistance protein NorM</fullName>
    </recommendedName>
    <alternativeName>
        <fullName evidence="12">Multidrug-efflux transporter</fullName>
    </alternativeName>
</protein>
<dbReference type="PANTHER" id="PTHR43298:SF2">
    <property type="entry name" value="FMN_FAD EXPORTER YEEO-RELATED"/>
    <property type="match status" value="1"/>
</dbReference>